<evidence type="ECO:0000256" key="2">
    <source>
        <dbReference type="SAM" id="SignalP"/>
    </source>
</evidence>
<feature type="compositionally biased region" description="Low complexity" evidence="1">
    <location>
        <begin position="2630"/>
        <end position="2642"/>
    </location>
</feature>
<evidence type="ECO:0000256" key="1">
    <source>
        <dbReference type="SAM" id="MobiDB-lite"/>
    </source>
</evidence>
<evidence type="ECO:0000313" key="4">
    <source>
        <dbReference type="Proteomes" id="UP000266841"/>
    </source>
</evidence>
<feature type="signal peptide" evidence="2">
    <location>
        <begin position="1"/>
        <end position="23"/>
    </location>
</feature>
<feature type="region of interest" description="Disordered" evidence="1">
    <location>
        <begin position="2630"/>
        <end position="2725"/>
    </location>
</feature>
<dbReference type="Proteomes" id="UP000266841">
    <property type="component" value="Unassembled WGS sequence"/>
</dbReference>
<dbReference type="InterPro" id="IPR005046">
    <property type="entry name" value="DUF285"/>
</dbReference>
<organism evidence="3 4">
    <name type="scientific">Thalassiosira oceanica</name>
    <name type="common">Marine diatom</name>
    <dbReference type="NCBI Taxonomy" id="159749"/>
    <lineage>
        <taxon>Eukaryota</taxon>
        <taxon>Sar</taxon>
        <taxon>Stramenopiles</taxon>
        <taxon>Ochrophyta</taxon>
        <taxon>Bacillariophyta</taxon>
        <taxon>Coscinodiscophyceae</taxon>
        <taxon>Thalassiosirophycidae</taxon>
        <taxon>Thalassiosirales</taxon>
        <taxon>Thalassiosiraceae</taxon>
        <taxon>Thalassiosira</taxon>
    </lineage>
</organism>
<feature type="compositionally biased region" description="Low complexity" evidence="1">
    <location>
        <begin position="2226"/>
        <end position="2244"/>
    </location>
</feature>
<accession>K0TJ35</accession>
<dbReference type="Pfam" id="PF03382">
    <property type="entry name" value="DUF285"/>
    <property type="match status" value="1"/>
</dbReference>
<evidence type="ECO:0008006" key="5">
    <source>
        <dbReference type="Google" id="ProtNLM"/>
    </source>
</evidence>
<dbReference type="EMBL" id="AGNL01004131">
    <property type="protein sequence ID" value="EJK73881.1"/>
    <property type="molecule type" value="Genomic_DNA"/>
</dbReference>
<sequence length="2725" mass="298034">MRIATSLAAAALLVGFGSDVGKTKDVGHVGKSSPRHRRTLARQTTRSTPRNLKDGYLRLPTLPVPDVGRPMPHCSGNIISEPLFTEPGASAPAGNPGGSPPPEAANEIHGIAIASSTGEGLGLGLLSVAVEQTKDSQRDEAALEIGEVVGSSEGLVVGRSVASVDRGGKTDVKVVKDADETEAAQKGDRFQLDREETRDGRLDEAALEIGEVVGSSEGLVVGRNVASVGHGGETDVKVVKDADETEAAQKGGVFELEREETRDSRLDEAALEIGEVMGLSEGLVVGRNVALVGHGGETDAKVVKDADETEAAQKGGVFELEREETRDSRLDEAVLKLGVVGQLFFRKVMSHNVLVMLLIGFLLISPDQCVFAVDPRNLRTPPVIMNGDDVEGAPFQHSKSSVDLVVGKIDPLESKHPHSSEQLGQARDCCSSDDQELCQEQCNADHIKDIEWEIAGQAVDDPSGESTYIYDSNDDYLGCSLAGKAFMRKHNGQVDPPEGKDFKKAISTGDEEWNKMVIELVRFKPLAFNLDIDTSGFMGFGGYEIDDYFASKPDGKLLGKYEKKEDGIDVSGLHRSSCHINPYVSQEYYNKCSYGRGGVAFQNGYNVVLRVKLERCENIKSKSFPASQSGIAVYLLDSLSGNALSISANSGCVNVNSYGVEETLTAVADSSTCTSDYCKAGCTRQDGDFRLFQLEDDESKIVLRPAGAVVDELDVCLHSSGNTHDSCDSEEAHLQPHLLQLNYGVLSLESKNYTIVPERPYKDGDFDTDTAYYDDLPDVILMNADSHRMMCLQTSHDYLFGPYGDLQTTDSLIPAMFTECDELNPRQRFKLRRLERNSRDFILHPLYYVGRQHACVKANGDELIIAQCNPKSRSNGWSIDNQNAVAWRTEEGMLKSGSKCLINHAESNFAAMMGDCAHTETTSYVTVIPFRNSPYGESTGNLLLGKGVVGTNGNAGGGPTYSLEDPNNLPVQYYELKVSLMGGFISSFEGLNITDKPNPLYVISQIKFEQAAETGNVDDGVRSRIFGLHTYNALGSTVSSRTRDSITLNLDFGDRPYNGTGILYRPVIHLQDKYGNYNTEVKAAEDTLTSHRIGQSPTYQVTVGGLLEGQRYQIALNPVTIIGADFEHDKPQKQAKTVIKTHTSEDAGVIQSDGRISLQFVEDSVCGDGFTFTRQLLLPSDNGTQLVHKYVPDYSSESFVCEKASVGQVSWMLQSYLKSLLTNFQTRDFSNDIIETPYGYQDNVQFLDVGSTYKYCVSSIAKNYMVNTRVHDGRSVHQSEATCISHTVVWVSSLVSESESNKLFSTRPDKFYVQKESSAKVRIVMTQEAGGLPIEGTTVDWKLLMIDHADGSQIELDNSNNTNYNKLDFVSPENGVIRIPLQIGSDKIDAFGISGQSKLSLRMWPSKVSKGAFSQVGESRGHCANEEDNAMYNYLELEGLASLQECKDSCLRSDRDGFVGVEFDQEAFYRTCNCLYELDKLPQCVPMPTEMFDPPQNNIYTLPSYYIPEFGLADFRIELDVRGRGFPIGSGGFLFARQYKSSNGHMLGPSLEVLDGSTTMKFYVDTVKIDEDEFEHTSHTPELALLENEPLRFQFINEADPMPLIMDVFNVKIFFPDSPSAYAPPFDLPVLRTCRSVNMNSCGRVAAQGEIAGLSPDEKECSGRRRLTEANLNFPQTDHSGNFTLIGAGKCRDRSGQHFSNIMNVFVAENDPSLPLEVERCSETCLELHVDLLGFTVTGNTAGSTANNNYCFCHFSQDTVLPELVTDTSFASYGAGEGPVSDSDGRDKHACYKYAPQVPTTSPSSSPTPFPTLTPTSEVLYFSDSIFSFVGLGHCVNAPQGGDFDDMITNLRTSSADCSGYCIEVMEAVSGFVGFDYDHKLQWCRCLYSQEMISGSVVDGDGDNDVVCFIFVGSFPTQSPSTSLMPTLMPSQSFYPTTIPTVFNRTTSDYFGHIGDGRCLDEAGQEYTRGLIFKPFDKTAGDCEEICLAHSEESGEFVIGFEVVPGSSCECLVSWSPPTLSPTATPSTTPTSSPTATYYFEDKILIQLAIDIYIKCGEEAPACNQTMLEYGYPIGNWNTERMTDMSNLFAGRTGFNEPLTNWDTRKVTNFGAMFEYARSFNQSLANFDTSAANDMQDMFKSADAFNQELDHFDTAKVTSMDYMFSLDSTFNQDISMWNLTSVKSLKKMFYKNEAIDRCFQEWGKYYSSDGSYDKYEKMFEDAIRCDSQSSPDSSDGPWCSCSRRMQSRDSSRRPIKTKPRLRSRRLLAGSIFSSIGQPGAGSSFPIMYADSHNAFYAGRCVAYDGYGDLKINTNCNGNLNQQYIYTSDKKLQVQGGSKAKQCVWAQGITYPKFSDCDDESRVSDMTWVQDEDGRLTTRGGIACLVTFQGTREEHSDTEEQFGSLTVRECSTVAINESTVAPTSKPTTDQPTSSPTTVALHSLPNIAWFKSGEFDLDNMIWPNSAPDSAHAAAKLIGSGFNQVTNQVGQHGASNEFTVLTGTKNGRSIVEFGNVIKTEFTICSVTRYVEGGTKKRIITGGGGNFLHGHWGNIAGRAYYEGWKALSNLVPNTDWLLMCGTNGGSQLKLPPEWSDFAVAEVMLWDRGLSSEEMYSASNYLADKFGIGWYSTPTSTPTTSPTSSPSLGPSVMPSTSPSLIPSMAPSANPSLIPSMAPSTSPSLSPSKVPSTSPSLSPSEVLSTSPSLSPSEVPSAIPSLSPSVAPSTTT</sequence>
<keyword evidence="2" id="KW-0732">Signal</keyword>
<dbReference type="OrthoDB" id="57416at2759"/>
<keyword evidence="4" id="KW-1185">Reference proteome</keyword>
<dbReference type="SUPFAM" id="SSF50370">
    <property type="entry name" value="Ricin B-like lectins"/>
    <property type="match status" value="1"/>
</dbReference>
<comment type="caution">
    <text evidence="3">The sequence shown here is derived from an EMBL/GenBank/DDBJ whole genome shotgun (WGS) entry which is preliminary data.</text>
</comment>
<feature type="compositionally biased region" description="Polar residues" evidence="1">
    <location>
        <begin position="2648"/>
        <end position="2725"/>
    </location>
</feature>
<feature type="region of interest" description="Disordered" evidence="1">
    <location>
        <begin position="81"/>
        <end position="103"/>
    </location>
</feature>
<dbReference type="PANTHER" id="PTHR44826:SF8">
    <property type="entry name" value="WSC DOMAIN-CONTAINING PROTEIN"/>
    <property type="match status" value="1"/>
</dbReference>
<name>K0TJ35_THAOC</name>
<protein>
    <recommendedName>
        <fullName evidence="5">Apple domain-containing protein</fullName>
    </recommendedName>
</protein>
<dbReference type="InterPro" id="IPR035992">
    <property type="entry name" value="Ricin_B-like_lectins"/>
</dbReference>
<dbReference type="InterPro" id="IPR051860">
    <property type="entry name" value="Plasmodium_CSP_Invasion"/>
</dbReference>
<feature type="non-terminal residue" evidence="3">
    <location>
        <position position="2725"/>
    </location>
</feature>
<feature type="region of interest" description="Disordered" evidence="1">
    <location>
        <begin position="2226"/>
        <end position="2259"/>
    </location>
</feature>
<dbReference type="PANTHER" id="PTHR44826">
    <property type="entry name" value="SPORE COAT PROTEIN SP85"/>
    <property type="match status" value="1"/>
</dbReference>
<feature type="chain" id="PRO_5003841135" description="Apple domain-containing protein" evidence="2">
    <location>
        <begin position="24"/>
        <end position="2725"/>
    </location>
</feature>
<gene>
    <name evidence="3" type="ORF">THAOC_04475</name>
</gene>
<evidence type="ECO:0000313" key="3">
    <source>
        <dbReference type="EMBL" id="EJK73881.1"/>
    </source>
</evidence>
<dbReference type="eggNOG" id="ENOG502QRYC">
    <property type="taxonomic scope" value="Eukaryota"/>
</dbReference>
<feature type="compositionally biased region" description="Polar residues" evidence="1">
    <location>
        <begin position="41"/>
        <end position="50"/>
    </location>
</feature>
<proteinExistence type="predicted"/>
<feature type="region of interest" description="Disordered" evidence="1">
    <location>
        <begin position="25"/>
        <end position="58"/>
    </location>
</feature>
<reference evidence="3 4" key="1">
    <citation type="journal article" date="2012" name="Genome Biol.">
        <title>Genome and low-iron response of an oceanic diatom adapted to chronic iron limitation.</title>
        <authorList>
            <person name="Lommer M."/>
            <person name="Specht M."/>
            <person name="Roy A.S."/>
            <person name="Kraemer L."/>
            <person name="Andreson R."/>
            <person name="Gutowska M.A."/>
            <person name="Wolf J."/>
            <person name="Bergner S.V."/>
            <person name="Schilhabel M.B."/>
            <person name="Klostermeier U.C."/>
            <person name="Beiko R.G."/>
            <person name="Rosenstiel P."/>
            <person name="Hippler M."/>
            <person name="Laroche J."/>
        </authorList>
    </citation>
    <scope>NUCLEOTIDE SEQUENCE [LARGE SCALE GENOMIC DNA]</scope>
    <source>
        <strain evidence="3 4">CCMP1005</strain>
    </source>
</reference>